<dbReference type="AlphaFoldDB" id="A0A9D2ML73"/>
<dbReference type="Pfam" id="PF12849">
    <property type="entry name" value="PBP_like_2"/>
    <property type="match status" value="1"/>
</dbReference>
<gene>
    <name evidence="12" type="ORF">H9712_02000</name>
</gene>
<evidence type="ECO:0000313" key="12">
    <source>
        <dbReference type="EMBL" id="HJB79735.1"/>
    </source>
</evidence>
<dbReference type="GO" id="GO:0006817">
    <property type="term" value="P:phosphate ion transport"/>
    <property type="evidence" value="ECO:0007669"/>
    <property type="project" value="UniProtKB-KW"/>
</dbReference>
<evidence type="ECO:0000256" key="3">
    <source>
        <dbReference type="ARBA" id="ARBA00008725"/>
    </source>
</evidence>
<dbReference type="PROSITE" id="PS51257">
    <property type="entry name" value="PROKAR_LIPOPROTEIN"/>
    <property type="match status" value="1"/>
</dbReference>
<protein>
    <submittedName>
        <fullName evidence="12">Phosphate ABC transporter substrate-binding protein</fullName>
    </submittedName>
</protein>
<proteinExistence type="inferred from homology"/>
<dbReference type="Proteomes" id="UP000823921">
    <property type="component" value="Unassembled WGS sequence"/>
</dbReference>
<organism evidence="12 13">
    <name type="scientific">Candidatus Flavonifractor intestinigallinarum</name>
    <dbReference type="NCBI Taxonomy" id="2838586"/>
    <lineage>
        <taxon>Bacteria</taxon>
        <taxon>Bacillati</taxon>
        <taxon>Bacillota</taxon>
        <taxon>Clostridia</taxon>
        <taxon>Eubacteriales</taxon>
        <taxon>Oscillospiraceae</taxon>
        <taxon>Flavonifractor</taxon>
    </lineage>
</organism>
<keyword evidence="8" id="KW-0449">Lipoprotein</keyword>
<evidence type="ECO:0000313" key="13">
    <source>
        <dbReference type="Proteomes" id="UP000823921"/>
    </source>
</evidence>
<comment type="similarity">
    <text evidence="3">Belongs to the PstS family.</text>
</comment>
<feature type="compositionally biased region" description="Polar residues" evidence="9">
    <location>
        <begin position="31"/>
        <end position="45"/>
    </location>
</feature>
<reference evidence="12" key="2">
    <citation type="submission" date="2021-04" db="EMBL/GenBank/DDBJ databases">
        <authorList>
            <person name="Gilroy R."/>
        </authorList>
    </citation>
    <scope>NUCLEOTIDE SEQUENCE</scope>
    <source>
        <strain evidence="12">CHK192-8294</strain>
    </source>
</reference>
<keyword evidence="5" id="KW-0592">Phosphate transport</keyword>
<evidence type="ECO:0000256" key="7">
    <source>
        <dbReference type="ARBA" id="ARBA00023139"/>
    </source>
</evidence>
<dbReference type="CDD" id="cd13653">
    <property type="entry name" value="PBP2_phosphate_like_1"/>
    <property type="match status" value="1"/>
</dbReference>
<feature type="region of interest" description="Disordered" evidence="9">
    <location>
        <begin position="31"/>
        <end position="51"/>
    </location>
</feature>
<keyword evidence="5" id="KW-0813">Transport</keyword>
<evidence type="ECO:0000256" key="6">
    <source>
        <dbReference type="ARBA" id="ARBA00022729"/>
    </source>
</evidence>
<dbReference type="InterPro" id="IPR050811">
    <property type="entry name" value="Phosphate_ABC_transporter"/>
</dbReference>
<dbReference type="GO" id="GO:0005886">
    <property type="term" value="C:plasma membrane"/>
    <property type="evidence" value="ECO:0007669"/>
    <property type="project" value="UniProtKB-SubCell"/>
</dbReference>
<feature type="signal peptide" evidence="10">
    <location>
        <begin position="1"/>
        <end position="20"/>
    </location>
</feature>
<comment type="subcellular location">
    <subcellularLocation>
        <location evidence="2">Cell membrane</location>
        <topology evidence="2">Lipid-anchor</topology>
    </subcellularLocation>
</comment>
<dbReference type="SUPFAM" id="SSF53850">
    <property type="entry name" value="Periplasmic binding protein-like II"/>
    <property type="match status" value="1"/>
</dbReference>
<keyword evidence="6 10" id="KW-0732">Signal</keyword>
<reference evidence="12" key="1">
    <citation type="journal article" date="2021" name="PeerJ">
        <title>Extensive microbial diversity within the chicken gut microbiome revealed by metagenomics and culture.</title>
        <authorList>
            <person name="Gilroy R."/>
            <person name="Ravi A."/>
            <person name="Getino M."/>
            <person name="Pursley I."/>
            <person name="Horton D.L."/>
            <person name="Alikhan N.F."/>
            <person name="Baker D."/>
            <person name="Gharbi K."/>
            <person name="Hall N."/>
            <person name="Watson M."/>
            <person name="Adriaenssens E.M."/>
            <person name="Foster-Nyarko E."/>
            <person name="Jarju S."/>
            <person name="Secka A."/>
            <person name="Antonio M."/>
            <person name="Oren A."/>
            <person name="Chaudhuri R.R."/>
            <person name="La Ragione R."/>
            <person name="Hildebrand F."/>
            <person name="Pallen M.J."/>
        </authorList>
    </citation>
    <scope>NUCLEOTIDE SEQUENCE</scope>
    <source>
        <strain evidence="12">CHK192-8294</strain>
    </source>
</reference>
<dbReference type="Gene3D" id="3.40.190.10">
    <property type="entry name" value="Periplasmic binding protein-like II"/>
    <property type="match status" value="2"/>
</dbReference>
<keyword evidence="7" id="KW-0564">Palmitate</keyword>
<dbReference type="EMBL" id="DWXO01000021">
    <property type="protein sequence ID" value="HJB79735.1"/>
    <property type="molecule type" value="Genomic_DNA"/>
</dbReference>
<evidence type="ECO:0000256" key="10">
    <source>
        <dbReference type="SAM" id="SignalP"/>
    </source>
</evidence>
<sequence length="297" mass="29910">MKKRTLALMLSAALCVGMLAGCGGGDTGSANTPAGNTGSPAVTESETPDDATTELTGTVVTNGSTSMESVMGSLTEAFREVQPGIQVQYTGSGSGAGITSAQDGTADIGLASRDLKDDETGVKAITVAKDGIAIIINPENPVADLSVEQIAQLATGEITNWSEVGGNDAQVVFIGREAGSGTRDGFESITGTEDACKYQNELTSTGEVIANVASNPNAIGYASLSAVDDTVKAITVGGVAPTEETVLDGTYAIQRNFNFIVSDSAELSDAAQAFIDWATSADAADLIAGAGAVPVAE</sequence>
<comment type="subunit">
    <text evidence="4">The complex is composed of two ATP-binding proteins (PstB), two transmembrane proteins (PstC and PstA) and a solute-binding protein (PstS).</text>
</comment>
<dbReference type="PANTHER" id="PTHR30570">
    <property type="entry name" value="PERIPLASMIC PHOSPHATE BINDING COMPONENT OF PHOSPHATE ABC TRANSPORTER"/>
    <property type="match status" value="1"/>
</dbReference>
<evidence type="ECO:0000256" key="2">
    <source>
        <dbReference type="ARBA" id="ARBA00004193"/>
    </source>
</evidence>
<dbReference type="InterPro" id="IPR024370">
    <property type="entry name" value="PBP_domain"/>
</dbReference>
<name>A0A9D2ML73_9FIRM</name>
<comment type="function">
    <text evidence="1">Part of the ABC transporter complex PstSACB involved in phosphate import.</text>
</comment>
<accession>A0A9D2ML73</accession>
<evidence type="ECO:0000256" key="1">
    <source>
        <dbReference type="ARBA" id="ARBA00002841"/>
    </source>
</evidence>
<evidence type="ECO:0000256" key="4">
    <source>
        <dbReference type="ARBA" id="ARBA00011529"/>
    </source>
</evidence>
<comment type="caution">
    <text evidence="12">The sequence shown here is derived from an EMBL/GenBank/DDBJ whole genome shotgun (WGS) entry which is preliminary data.</text>
</comment>
<evidence type="ECO:0000256" key="8">
    <source>
        <dbReference type="ARBA" id="ARBA00023288"/>
    </source>
</evidence>
<evidence type="ECO:0000256" key="5">
    <source>
        <dbReference type="ARBA" id="ARBA00022592"/>
    </source>
</evidence>
<feature type="chain" id="PRO_5039436999" evidence="10">
    <location>
        <begin position="21"/>
        <end position="297"/>
    </location>
</feature>
<evidence type="ECO:0000259" key="11">
    <source>
        <dbReference type="Pfam" id="PF12849"/>
    </source>
</evidence>
<dbReference type="PANTHER" id="PTHR30570:SF1">
    <property type="entry name" value="PHOSPHATE-BINDING PROTEIN PSTS"/>
    <property type="match status" value="1"/>
</dbReference>
<feature type="domain" description="PBP" evidence="11">
    <location>
        <begin position="53"/>
        <end position="281"/>
    </location>
</feature>
<evidence type="ECO:0000256" key="9">
    <source>
        <dbReference type="SAM" id="MobiDB-lite"/>
    </source>
</evidence>